<reference evidence="8" key="3">
    <citation type="submission" date="2025-09" db="UniProtKB">
        <authorList>
            <consortium name="Ensembl"/>
        </authorList>
    </citation>
    <scope>IDENTIFICATION</scope>
    <source>
        <strain evidence="8">Glennie</strain>
    </source>
</reference>
<feature type="compositionally biased region" description="Low complexity" evidence="6">
    <location>
        <begin position="48"/>
        <end position="62"/>
    </location>
</feature>
<evidence type="ECO:0000256" key="5">
    <source>
        <dbReference type="ARBA" id="ARBA00023146"/>
    </source>
</evidence>
<dbReference type="InterPro" id="IPR006195">
    <property type="entry name" value="aa-tRNA-synth_II"/>
</dbReference>
<keyword evidence="3" id="KW-0067">ATP-binding</keyword>
<feature type="compositionally biased region" description="Basic and acidic residues" evidence="6">
    <location>
        <begin position="1"/>
        <end position="10"/>
    </location>
</feature>
<organism evidence="8 9">
    <name type="scientific">Ornithorhynchus anatinus</name>
    <name type="common">Duckbill platypus</name>
    <dbReference type="NCBI Taxonomy" id="9258"/>
    <lineage>
        <taxon>Eukaryota</taxon>
        <taxon>Metazoa</taxon>
        <taxon>Chordata</taxon>
        <taxon>Craniata</taxon>
        <taxon>Vertebrata</taxon>
        <taxon>Euteleostomi</taxon>
        <taxon>Mammalia</taxon>
        <taxon>Monotremata</taxon>
        <taxon>Ornithorhynchidae</taxon>
        <taxon>Ornithorhynchus</taxon>
    </lineage>
</organism>
<evidence type="ECO:0000256" key="6">
    <source>
        <dbReference type="SAM" id="MobiDB-lite"/>
    </source>
</evidence>
<feature type="domain" description="Aminoacyl-transfer RNA synthetases class-II family profile" evidence="7">
    <location>
        <begin position="404"/>
        <end position="678"/>
    </location>
</feature>
<dbReference type="GO" id="GO:0004829">
    <property type="term" value="F:threonine-tRNA ligase activity"/>
    <property type="evidence" value="ECO:0000318"/>
    <property type="project" value="GO_Central"/>
</dbReference>
<feature type="compositionally biased region" description="Low complexity" evidence="6">
    <location>
        <begin position="727"/>
        <end position="736"/>
    </location>
</feature>
<feature type="compositionally biased region" description="Gly residues" evidence="6">
    <location>
        <begin position="24"/>
        <end position="33"/>
    </location>
</feature>
<proteinExistence type="predicted"/>
<dbReference type="GO" id="GO:0005524">
    <property type="term" value="F:ATP binding"/>
    <property type="evidence" value="ECO:0007669"/>
    <property type="project" value="UniProtKB-KW"/>
</dbReference>
<dbReference type="Bgee" id="ENSOANG00000039301">
    <property type="expression patterns" value="Expressed in heart and 7 other cell types or tissues"/>
</dbReference>
<sequence>RRPRFPDLRLPRGAGGVAALQRPGPGGGLGAGPGCRPRPRSRPRSRPRCPGGLLPGRVAGPAVSGGGARGGRRPPRPGGWAAPRGSGGWAQTPPAPLPPTSRARRRGSVRSADLPVLEEACRRLLAQEVPIRRLDAPRHHLRQLFKDDPFKLQLLEEGAAPTATVYGCGSLVELCGGPHLRHTGLVAALRLLEVRAAGAGGGPGRGVGGPRPARTGRLTAPWRVTSPRPRATRHPHRASSSNADGVRGGSGAAGAAARVRRLLPHGRGAAGLGAPAGRSQEQRPPPHRQGAGTLLLPRAEPGGLLLPAPRDAGLQRPRGLHPERVRPARLRGGADPDAVLHPAVGAVGTLGSLPGQHVRAGPPPRPHLPRRHGPPRLPRPQAHELPRSLPAVRAPSAVLDGAALRLAEFGVLHRHEASGTLGGLTRLRRFQQDDAHIFCAPEQLEAEVRGCLDFIRSVYTVLGFSFRLALSTRPPGFLGDPDLWDRAEQVGGGGRGPGVGEGGDDARSRPPTPPPPPRSLRRPGGFRGALGVEPRDGAFYGPKVSRPGKGTGRPEGQGAAGGGKELPAPASPPPPVRPQIDVHVRDALGRPHQCGTVQLDFQMPLRFDLRYTGRAGTPERPVLVHRAVLGSVERTMAVLAESCGGKWPLWLSPLQAVVIPVGPKQEAYAREVRRALRPAGWPPTRTRTRPAPLATGPPGPADRLQLPARGRADGGVSGHRQRPDPGEPAAGGADPAGRGGAAAGAAGRQGPQRRGALLSPGARNKGQSEPAAAVSVSVCGVGGSGHEVPAGWDWDWARAWEER</sequence>
<dbReference type="Gene3D" id="3.30.930.10">
    <property type="entry name" value="Bira Bifunctional Protein, Domain 2"/>
    <property type="match status" value="2"/>
</dbReference>
<accession>A0A6I8P7J9</accession>
<dbReference type="InterPro" id="IPR012947">
    <property type="entry name" value="tRNA_SAD"/>
</dbReference>
<dbReference type="Proteomes" id="UP000002279">
    <property type="component" value="Chromosome X5"/>
</dbReference>
<dbReference type="SUPFAM" id="SSF55186">
    <property type="entry name" value="ThrRS/AlaRS common domain"/>
    <property type="match status" value="1"/>
</dbReference>
<evidence type="ECO:0000256" key="1">
    <source>
        <dbReference type="ARBA" id="ARBA00022598"/>
    </source>
</evidence>
<reference evidence="8" key="2">
    <citation type="submission" date="2025-08" db="UniProtKB">
        <authorList>
            <consortium name="Ensembl"/>
        </authorList>
    </citation>
    <scope>IDENTIFICATION</scope>
    <source>
        <strain evidence="8">Glennie</strain>
    </source>
</reference>
<dbReference type="InterPro" id="IPR002314">
    <property type="entry name" value="aa-tRNA-synt_IIb"/>
</dbReference>
<feature type="compositionally biased region" description="Gly residues" evidence="6">
    <location>
        <begin position="549"/>
        <end position="564"/>
    </location>
</feature>
<dbReference type="InterPro" id="IPR045864">
    <property type="entry name" value="aa-tRNA-synth_II/BPL/LPL"/>
</dbReference>
<name>A0A6I8P7J9_ORNAN</name>
<dbReference type="PANTHER" id="PTHR11451">
    <property type="entry name" value="THREONINE-TRNA LIGASE"/>
    <property type="match status" value="1"/>
</dbReference>
<keyword evidence="1" id="KW-0436">Ligase</keyword>
<dbReference type="GO" id="GO:0006435">
    <property type="term" value="P:threonyl-tRNA aminoacylation"/>
    <property type="evidence" value="ECO:0000318"/>
    <property type="project" value="GO_Central"/>
</dbReference>
<dbReference type="SUPFAM" id="SSF55681">
    <property type="entry name" value="Class II aaRS and biotin synthetases"/>
    <property type="match status" value="1"/>
</dbReference>
<feature type="compositionally biased region" description="Gly residues" evidence="6">
    <location>
        <begin position="199"/>
        <end position="209"/>
    </location>
</feature>
<feature type="compositionally biased region" description="Basic residues" evidence="6">
    <location>
        <begin position="37"/>
        <end position="47"/>
    </location>
</feature>
<dbReference type="PROSITE" id="PS50862">
    <property type="entry name" value="AA_TRNA_LIGASE_II"/>
    <property type="match status" value="1"/>
</dbReference>
<reference evidence="8 9" key="1">
    <citation type="journal article" date="2008" name="Nature">
        <title>Genome analysis of the platypus reveals unique signatures of evolution.</title>
        <authorList>
            <person name="Warren W.C."/>
            <person name="Hillier L.W."/>
            <person name="Marshall Graves J.A."/>
            <person name="Birney E."/>
            <person name="Ponting C.P."/>
            <person name="Grutzner F."/>
            <person name="Belov K."/>
            <person name="Miller W."/>
            <person name="Clarke L."/>
            <person name="Chinwalla A.T."/>
            <person name="Yang S.P."/>
            <person name="Heger A."/>
            <person name="Locke D.P."/>
            <person name="Miethke P."/>
            <person name="Waters P.D."/>
            <person name="Veyrunes F."/>
            <person name="Fulton L."/>
            <person name="Fulton B."/>
            <person name="Graves T."/>
            <person name="Wallis J."/>
            <person name="Puente X.S."/>
            <person name="Lopez-Otin C."/>
            <person name="Ordonez G.R."/>
            <person name="Eichler E.E."/>
            <person name="Chen L."/>
            <person name="Cheng Z."/>
            <person name="Deakin J.E."/>
            <person name="Alsop A."/>
            <person name="Thompson K."/>
            <person name="Kirby P."/>
            <person name="Papenfuss A.T."/>
            <person name="Wakefield M.J."/>
            <person name="Olender T."/>
            <person name="Lancet D."/>
            <person name="Huttley G.A."/>
            <person name="Smit A.F."/>
            <person name="Pask A."/>
            <person name="Temple-Smith P."/>
            <person name="Batzer M.A."/>
            <person name="Walker J.A."/>
            <person name="Konkel M.K."/>
            <person name="Harris R.S."/>
            <person name="Whittington C.M."/>
            <person name="Wong E.S."/>
            <person name="Gemmell N.J."/>
            <person name="Buschiazzo E."/>
            <person name="Vargas Jentzsch I.M."/>
            <person name="Merkel A."/>
            <person name="Schmitz J."/>
            <person name="Zemann A."/>
            <person name="Churakov G."/>
            <person name="Kriegs J.O."/>
            <person name="Brosius J."/>
            <person name="Murchison E.P."/>
            <person name="Sachidanandam R."/>
            <person name="Smith C."/>
            <person name="Hannon G.J."/>
            <person name="Tsend-Ayush E."/>
            <person name="McMillan D."/>
            <person name="Attenborough R."/>
            <person name="Rens W."/>
            <person name="Ferguson-Smith M."/>
            <person name="Lefevre C.M."/>
            <person name="Sharp J.A."/>
            <person name="Nicholas K.R."/>
            <person name="Ray D.A."/>
            <person name="Kube M."/>
            <person name="Reinhardt R."/>
            <person name="Pringle T.H."/>
            <person name="Taylor J."/>
            <person name="Jones R.C."/>
            <person name="Nixon B."/>
            <person name="Dacheux J.L."/>
            <person name="Niwa H."/>
            <person name="Sekita Y."/>
            <person name="Huang X."/>
            <person name="Stark A."/>
            <person name="Kheradpour P."/>
            <person name="Kellis M."/>
            <person name="Flicek P."/>
            <person name="Chen Y."/>
            <person name="Webber C."/>
            <person name="Hardison R."/>
            <person name="Nelson J."/>
            <person name="Hallsworth-Pepin K."/>
            <person name="Delehaunty K."/>
            <person name="Markovic C."/>
            <person name="Minx P."/>
            <person name="Feng Y."/>
            <person name="Kremitzki C."/>
            <person name="Mitreva M."/>
            <person name="Glasscock J."/>
            <person name="Wylie T."/>
            <person name="Wohldmann P."/>
            <person name="Thiru P."/>
            <person name="Nhan M.N."/>
            <person name="Pohl C.S."/>
            <person name="Smith S.M."/>
            <person name="Hou S."/>
            <person name="Nefedov M."/>
            <person name="de Jong P.J."/>
            <person name="Renfree M.B."/>
            <person name="Mardis E.R."/>
            <person name="Wilson R.K."/>
        </authorList>
    </citation>
    <scope>NUCLEOTIDE SEQUENCE [LARGE SCALE GENOMIC DNA]</scope>
    <source>
        <strain evidence="8 9">Glennie</strain>
    </source>
</reference>
<evidence type="ECO:0000256" key="3">
    <source>
        <dbReference type="ARBA" id="ARBA00022840"/>
    </source>
</evidence>
<keyword evidence="4" id="KW-0648">Protein biosynthesis</keyword>
<dbReference type="Pfam" id="PF07973">
    <property type="entry name" value="tRNA_SAD"/>
    <property type="match status" value="1"/>
</dbReference>
<keyword evidence="9" id="KW-1185">Reference proteome</keyword>
<evidence type="ECO:0000313" key="8">
    <source>
        <dbReference type="Ensembl" id="ENSOANP00000048351.1"/>
    </source>
</evidence>
<dbReference type="Gene3D" id="3.30.980.10">
    <property type="entry name" value="Threonyl-trna Synthetase, Chain A, domain 2"/>
    <property type="match status" value="1"/>
</dbReference>
<evidence type="ECO:0000256" key="2">
    <source>
        <dbReference type="ARBA" id="ARBA00022741"/>
    </source>
</evidence>
<keyword evidence="2" id="KW-0547">Nucleotide-binding</keyword>
<evidence type="ECO:0000256" key="4">
    <source>
        <dbReference type="ARBA" id="ARBA00022917"/>
    </source>
</evidence>
<feature type="compositionally biased region" description="Low complexity" evidence="6">
    <location>
        <begin position="743"/>
        <end position="756"/>
    </location>
</feature>
<feature type="region of interest" description="Disordered" evidence="6">
    <location>
        <begin position="350"/>
        <end position="387"/>
    </location>
</feature>
<dbReference type="SMART" id="SM00863">
    <property type="entry name" value="tRNA_SAD"/>
    <property type="match status" value="1"/>
</dbReference>
<feature type="compositionally biased region" description="Gly residues" evidence="6">
    <location>
        <begin position="490"/>
        <end position="501"/>
    </location>
</feature>
<dbReference type="Ensembl" id="ENSOANT00000070924.1">
    <property type="protein sequence ID" value="ENSOANP00000048351.1"/>
    <property type="gene ID" value="ENSOANG00000039301.1"/>
</dbReference>
<evidence type="ECO:0000259" key="7">
    <source>
        <dbReference type="PROSITE" id="PS50862"/>
    </source>
</evidence>
<dbReference type="GeneTree" id="ENSGT00940000161600"/>
<dbReference type="InterPro" id="IPR036621">
    <property type="entry name" value="Anticodon-bd_dom_sf"/>
</dbReference>
<evidence type="ECO:0000313" key="9">
    <source>
        <dbReference type="Proteomes" id="UP000002279"/>
    </source>
</evidence>
<dbReference type="InterPro" id="IPR018163">
    <property type="entry name" value="Thr/Ala-tRNA-synth_IIc_edit"/>
</dbReference>
<feature type="region of interest" description="Disordered" evidence="6">
    <location>
        <begin position="477"/>
        <end position="577"/>
    </location>
</feature>
<dbReference type="Pfam" id="PF00587">
    <property type="entry name" value="tRNA-synt_2b"/>
    <property type="match status" value="1"/>
</dbReference>
<dbReference type="InParanoid" id="A0A6I8P7J9"/>
<feature type="region of interest" description="Disordered" evidence="6">
    <location>
        <begin position="199"/>
        <end position="321"/>
    </location>
</feature>
<dbReference type="PANTHER" id="PTHR11451:SF27">
    <property type="entry name" value="THREONINE--TRNA LIGASE, MITOCHONDRIAL"/>
    <property type="match status" value="1"/>
</dbReference>
<gene>
    <name evidence="8" type="primary">TARS2</name>
</gene>
<feature type="compositionally biased region" description="Low complexity" evidence="6">
    <location>
        <begin position="678"/>
        <end position="694"/>
    </location>
</feature>
<feature type="region of interest" description="Disordered" evidence="6">
    <location>
        <begin position="1"/>
        <end position="109"/>
    </location>
</feature>
<keyword evidence="5" id="KW-0030">Aminoacyl-tRNA synthetase</keyword>
<feature type="region of interest" description="Disordered" evidence="6">
    <location>
        <begin position="678"/>
        <end position="773"/>
    </location>
</feature>
<dbReference type="Gene3D" id="3.40.50.800">
    <property type="entry name" value="Anticodon-binding domain"/>
    <property type="match status" value="1"/>
</dbReference>
<protein>
    <recommendedName>
        <fullName evidence="7">Aminoacyl-transfer RNA synthetases class-II family profile domain-containing protein</fullName>
    </recommendedName>
</protein>
<dbReference type="AlphaFoldDB" id="A0A6I8P7J9"/>